<feature type="compositionally biased region" description="Low complexity" evidence="3">
    <location>
        <begin position="241"/>
        <end position="251"/>
    </location>
</feature>
<evidence type="ECO:0000313" key="6">
    <source>
        <dbReference type="Proteomes" id="UP000012174"/>
    </source>
</evidence>
<dbReference type="KEGG" id="ela:UCREL1_4888"/>
<dbReference type="InterPro" id="IPR002347">
    <property type="entry name" value="SDR_fam"/>
</dbReference>
<dbReference type="PRINTS" id="PR00080">
    <property type="entry name" value="SDRFAMILY"/>
</dbReference>
<gene>
    <name evidence="5" type="ORF">UCREL1_4888</name>
</gene>
<dbReference type="OMA" id="CWPLAKK"/>
<feature type="domain" description="Ketoreductase" evidence="4">
    <location>
        <begin position="5"/>
        <end position="224"/>
    </location>
</feature>
<comment type="similarity">
    <text evidence="1">Belongs to the short-chain dehydrogenases/reductases (SDR) family.</text>
</comment>
<evidence type="ECO:0000259" key="4">
    <source>
        <dbReference type="SMART" id="SM00822"/>
    </source>
</evidence>
<dbReference type="HOGENOM" id="CLU_010194_2_9_1"/>
<keyword evidence="2" id="KW-0560">Oxidoreductase</keyword>
<dbReference type="eggNOG" id="KOG1205">
    <property type="taxonomic scope" value="Eukaryota"/>
</dbReference>
<accession>M7SV58</accession>
<reference evidence="6" key="1">
    <citation type="journal article" date="2013" name="Genome Announc.">
        <title>Draft genome sequence of the grapevine dieback fungus Eutypa lata UCR-EL1.</title>
        <authorList>
            <person name="Blanco-Ulate B."/>
            <person name="Rolshausen P.E."/>
            <person name="Cantu D."/>
        </authorList>
    </citation>
    <scope>NUCLEOTIDE SEQUENCE [LARGE SCALE GENOMIC DNA]</scope>
    <source>
        <strain evidence="6">UCR-EL1</strain>
    </source>
</reference>
<proteinExistence type="inferred from homology"/>
<dbReference type="PANTHER" id="PTHR43976:SF16">
    <property type="entry name" value="SHORT-CHAIN DEHYDROGENASE_REDUCTASE FAMILY PROTEIN"/>
    <property type="match status" value="1"/>
</dbReference>
<dbReference type="InterPro" id="IPR036291">
    <property type="entry name" value="NAD(P)-bd_dom_sf"/>
</dbReference>
<dbReference type="InterPro" id="IPR051911">
    <property type="entry name" value="SDR_oxidoreductase"/>
</dbReference>
<dbReference type="PANTHER" id="PTHR43976">
    <property type="entry name" value="SHORT CHAIN DEHYDROGENASE"/>
    <property type="match status" value="1"/>
</dbReference>
<dbReference type="InterPro" id="IPR057326">
    <property type="entry name" value="KR_dom"/>
</dbReference>
<evidence type="ECO:0000313" key="5">
    <source>
        <dbReference type="EMBL" id="EMR68132.1"/>
    </source>
</evidence>
<dbReference type="SUPFAM" id="SSF51735">
    <property type="entry name" value="NAD(P)-binding Rossmann-fold domains"/>
    <property type="match status" value="1"/>
</dbReference>
<dbReference type="EMBL" id="KB706305">
    <property type="protein sequence ID" value="EMR68132.1"/>
    <property type="molecule type" value="Genomic_DNA"/>
</dbReference>
<keyword evidence="6" id="KW-1185">Reference proteome</keyword>
<sequence>MPPHTSWLITGASSGLGAALSHDVLQTLPGAKVIGTTRSIARARTAQPEFETLGGVWLEVDLAAPENTCEALVREAVEHHEVDVLVNCAGVALLGALEDISDEEIRMQMETNFLGPLRCIRAALPSFRARHLHQSGPGSSPVSAPAPITSATIVNVTSAAGFIGRPGRAIYAASKFALEGATESLAHEVRPLGVRVLLVEPGGFQTPFASSCVVAKRGLAIDDDDDVGNDKQGGNGGSGSGSSSSEGNVVSLPYRNTPADRLTRYTIDMEKTPGALRGDPAKAARRIVEVVTGTGMAAGIGGIEGDGEGSEDVLPLRLLLGTDCMAVFRGKMDLLKRNYEAVEAMANSTDLDEFVG</sequence>
<dbReference type="Pfam" id="PF13561">
    <property type="entry name" value="adh_short_C2"/>
    <property type="match status" value="1"/>
</dbReference>
<dbReference type="AlphaFoldDB" id="M7SV58"/>
<evidence type="ECO:0000256" key="2">
    <source>
        <dbReference type="ARBA" id="ARBA00023002"/>
    </source>
</evidence>
<evidence type="ECO:0000256" key="1">
    <source>
        <dbReference type="ARBA" id="ARBA00006484"/>
    </source>
</evidence>
<dbReference type="PRINTS" id="PR00081">
    <property type="entry name" value="GDHRDH"/>
</dbReference>
<name>M7SV58_EUTLA</name>
<feature type="region of interest" description="Disordered" evidence="3">
    <location>
        <begin position="223"/>
        <end position="254"/>
    </location>
</feature>
<dbReference type="GO" id="GO:0016491">
    <property type="term" value="F:oxidoreductase activity"/>
    <property type="evidence" value="ECO:0007669"/>
    <property type="project" value="UniProtKB-KW"/>
</dbReference>
<dbReference type="STRING" id="1287681.M7SV58"/>
<protein>
    <submittedName>
        <fullName evidence="5">Putative short chain oxidoreductase protein</fullName>
    </submittedName>
</protein>
<evidence type="ECO:0000256" key="3">
    <source>
        <dbReference type="SAM" id="MobiDB-lite"/>
    </source>
</evidence>
<dbReference type="OrthoDB" id="1274115at2759"/>
<dbReference type="SMART" id="SM00822">
    <property type="entry name" value="PKS_KR"/>
    <property type="match status" value="1"/>
</dbReference>
<organism evidence="5 6">
    <name type="scientific">Eutypa lata (strain UCR-EL1)</name>
    <name type="common">Grapevine dieback disease fungus</name>
    <name type="synonym">Eutypa armeniacae</name>
    <dbReference type="NCBI Taxonomy" id="1287681"/>
    <lineage>
        <taxon>Eukaryota</taxon>
        <taxon>Fungi</taxon>
        <taxon>Dikarya</taxon>
        <taxon>Ascomycota</taxon>
        <taxon>Pezizomycotina</taxon>
        <taxon>Sordariomycetes</taxon>
        <taxon>Xylariomycetidae</taxon>
        <taxon>Xylariales</taxon>
        <taxon>Diatrypaceae</taxon>
        <taxon>Eutypa</taxon>
    </lineage>
</organism>
<feature type="compositionally biased region" description="Gly residues" evidence="3">
    <location>
        <begin position="231"/>
        <end position="240"/>
    </location>
</feature>
<dbReference type="Gene3D" id="3.40.50.720">
    <property type="entry name" value="NAD(P)-binding Rossmann-like Domain"/>
    <property type="match status" value="1"/>
</dbReference>
<dbReference type="Proteomes" id="UP000012174">
    <property type="component" value="Unassembled WGS sequence"/>
</dbReference>